<evidence type="ECO:0000256" key="2">
    <source>
        <dbReference type="ARBA" id="ARBA00022438"/>
    </source>
</evidence>
<comment type="similarity">
    <text evidence="6">Belongs to the peptidase M24A family. Methionine aminopeptidase type 1 subfamily.</text>
</comment>
<dbReference type="PANTHER" id="PTHR43330:SF27">
    <property type="entry name" value="METHIONINE AMINOPEPTIDASE"/>
    <property type="match status" value="1"/>
</dbReference>
<feature type="binding site" evidence="6">
    <location>
        <position position="125"/>
    </location>
    <ligand>
        <name>a divalent metal cation</name>
        <dbReference type="ChEBI" id="CHEBI:60240"/>
        <label>1</label>
    </ligand>
</feature>
<keyword evidence="5 6" id="KW-0378">Hydrolase</keyword>
<keyword evidence="3 6" id="KW-0645">Protease</keyword>
<dbReference type="EMBL" id="FORM01000010">
    <property type="protein sequence ID" value="SFJ58094.1"/>
    <property type="molecule type" value="Genomic_DNA"/>
</dbReference>
<dbReference type="AlphaFoldDB" id="A0A1I3SHA1"/>
<dbReference type="EC" id="3.4.11.18" evidence="6 7"/>
<dbReference type="GO" id="GO:0046872">
    <property type="term" value="F:metal ion binding"/>
    <property type="evidence" value="ECO:0007669"/>
    <property type="project" value="UniProtKB-UniRule"/>
</dbReference>
<dbReference type="GO" id="GO:0004239">
    <property type="term" value="F:initiator methionyl aminopeptidase activity"/>
    <property type="evidence" value="ECO:0007669"/>
    <property type="project" value="UniProtKB-UniRule"/>
</dbReference>
<dbReference type="GO" id="GO:0005829">
    <property type="term" value="C:cytosol"/>
    <property type="evidence" value="ECO:0007669"/>
    <property type="project" value="TreeGrafter"/>
</dbReference>
<dbReference type="CDD" id="cd01086">
    <property type="entry name" value="MetAP1"/>
    <property type="match status" value="1"/>
</dbReference>
<feature type="binding site" evidence="6">
    <location>
        <position position="125"/>
    </location>
    <ligand>
        <name>a divalent metal cation</name>
        <dbReference type="ChEBI" id="CHEBI:60240"/>
        <label>2</label>
        <note>catalytic</note>
    </ligand>
</feature>
<keyword evidence="4 6" id="KW-0479">Metal-binding</keyword>
<evidence type="ECO:0000259" key="8">
    <source>
        <dbReference type="Pfam" id="PF00557"/>
    </source>
</evidence>
<comment type="cofactor">
    <cofactor evidence="6">
        <name>Co(2+)</name>
        <dbReference type="ChEBI" id="CHEBI:48828"/>
    </cofactor>
    <cofactor evidence="6">
        <name>Zn(2+)</name>
        <dbReference type="ChEBI" id="CHEBI:29105"/>
    </cofactor>
    <cofactor evidence="6">
        <name>Mn(2+)</name>
        <dbReference type="ChEBI" id="CHEBI:29035"/>
    </cofactor>
    <cofactor evidence="6">
        <name>Fe(2+)</name>
        <dbReference type="ChEBI" id="CHEBI:29033"/>
    </cofactor>
    <text evidence="6">Binds 2 divalent metal cations per subunit. Has a high-affinity and a low affinity metal-binding site. The true nature of the physiological cofactor is under debate. The enzyme is active with cobalt, zinc, manganese or divalent iron ions. Most likely, methionine aminopeptidases function as mononuclear Fe(2+)-metalloproteases under physiological conditions, and the catalytically relevant metal-binding site has been assigned to the histidine-containing high-affinity site.</text>
</comment>
<feature type="binding site" evidence="6">
    <location>
        <position position="252"/>
    </location>
    <ligand>
        <name>a divalent metal cation</name>
        <dbReference type="ChEBI" id="CHEBI:60240"/>
        <label>2</label>
        <note>catalytic</note>
    </ligand>
</feature>
<evidence type="ECO:0000256" key="6">
    <source>
        <dbReference type="HAMAP-Rule" id="MF_01974"/>
    </source>
</evidence>
<dbReference type="InterPro" id="IPR036005">
    <property type="entry name" value="Creatinase/aminopeptidase-like"/>
</dbReference>
<proteinExistence type="inferred from homology"/>
<feature type="binding site" evidence="6">
    <location>
        <position position="221"/>
    </location>
    <ligand>
        <name>a divalent metal cation</name>
        <dbReference type="ChEBI" id="CHEBI:60240"/>
        <label>2</label>
        <note>catalytic</note>
    </ligand>
</feature>
<reference evidence="10" key="1">
    <citation type="submission" date="2016-10" db="EMBL/GenBank/DDBJ databases">
        <authorList>
            <person name="Varghese N."/>
            <person name="Submissions S."/>
        </authorList>
    </citation>
    <scope>NUCLEOTIDE SEQUENCE [LARGE SCALE GENOMIC DNA]</scope>
    <source>
        <strain evidence="10">DSM 28881</strain>
    </source>
</reference>
<comment type="subunit">
    <text evidence="6">Monomer.</text>
</comment>
<dbReference type="Pfam" id="PF00557">
    <property type="entry name" value="Peptidase_M24"/>
    <property type="match status" value="1"/>
</dbReference>
<evidence type="ECO:0000256" key="5">
    <source>
        <dbReference type="ARBA" id="ARBA00022801"/>
    </source>
</evidence>
<dbReference type="Gene3D" id="3.90.230.10">
    <property type="entry name" value="Creatinase/methionine aminopeptidase superfamily"/>
    <property type="match status" value="1"/>
</dbReference>
<dbReference type="InterPro" id="IPR000994">
    <property type="entry name" value="Pept_M24"/>
</dbReference>
<accession>A0A1I3SHA1</accession>
<name>A0A1I3SHA1_9FLAO</name>
<dbReference type="PANTHER" id="PTHR43330">
    <property type="entry name" value="METHIONINE AMINOPEPTIDASE"/>
    <property type="match status" value="1"/>
</dbReference>
<protein>
    <recommendedName>
        <fullName evidence="6 7">Methionine aminopeptidase</fullName>
        <shortName evidence="6">MAP</shortName>
        <shortName evidence="6">MetAP</shortName>
        <ecNumber evidence="6 7">3.4.11.18</ecNumber>
    </recommendedName>
    <alternativeName>
        <fullName evidence="6">Peptidase M</fullName>
    </alternativeName>
</protein>
<evidence type="ECO:0000256" key="4">
    <source>
        <dbReference type="ARBA" id="ARBA00022723"/>
    </source>
</evidence>
<keyword evidence="10" id="KW-1185">Reference proteome</keyword>
<dbReference type="InterPro" id="IPR002467">
    <property type="entry name" value="Pept_M24A_MAP1"/>
</dbReference>
<gene>
    <name evidence="6" type="primary">map</name>
    <name evidence="9" type="ORF">SAMN05443431_11082</name>
</gene>
<sequence>MSSKFRKQFILSIFAHIFLTMIIVKTKEEIELMREAALVVSKTLGEVAKAVKPGVTTLQLDKIAEEHIRDLGAVPGFLGLYDFPNTLCMSPNSQVVHGIPNNTPLENGDIISIDCGSILNGYYGDHAYTFAVGEIDPETEKLLQVTKESLYMGIKELKVGNRVGDVGYAIQKYCEDHGYGVVRELVGHGLGTKMHEDPEMPNYGKRGRGKKFIEGMVVAIEPMINLGTQRIKQHRDGWTITTLDGKPSAHFEHDVAIVDGKPELLSTFAYIYDALGIVSNEEDEFRQKALVL</sequence>
<dbReference type="NCBIfam" id="TIGR00500">
    <property type="entry name" value="met_pdase_I"/>
    <property type="match status" value="1"/>
</dbReference>
<dbReference type="PRINTS" id="PR00599">
    <property type="entry name" value="MAPEPTIDASE"/>
</dbReference>
<feature type="binding site" evidence="6">
    <location>
        <position position="97"/>
    </location>
    <ligand>
        <name>substrate</name>
    </ligand>
</feature>
<comment type="function">
    <text evidence="1 6">Removes the N-terminal methionine from nascent proteins. The N-terminal methionine is often cleaved when the second residue in the primary sequence is small and uncharged (Met-Ala-, Cys, Gly, Pro, Ser, Thr, or Val). Requires deformylation of the N(alpha)-formylated initiator methionine before it can be hydrolyzed.</text>
</comment>
<organism evidence="9 10">
    <name type="scientific">Olleya namhaensis</name>
    <dbReference type="NCBI Taxonomy" id="1144750"/>
    <lineage>
        <taxon>Bacteria</taxon>
        <taxon>Pseudomonadati</taxon>
        <taxon>Bacteroidota</taxon>
        <taxon>Flavobacteriia</taxon>
        <taxon>Flavobacteriales</taxon>
        <taxon>Flavobacteriaceae</taxon>
    </lineage>
</organism>
<feature type="binding site" evidence="6">
    <location>
        <position position="252"/>
    </location>
    <ligand>
        <name>a divalent metal cation</name>
        <dbReference type="ChEBI" id="CHEBI:60240"/>
        <label>1</label>
    </ligand>
</feature>
<comment type="catalytic activity">
    <reaction evidence="6 7">
        <text>Release of N-terminal amino acids, preferentially methionine, from peptides and arylamides.</text>
        <dbReference type="EC" id="3.4.11.18"/>
    </reaction>
</comment>
<feature type="domain" description="Peptidase M24" evidence="8">
    <location>
        <begin position="31"/>
        <end position="257"/>
    </location>
</feature>
<keyword evidence="2 6" id="KW-0031">Aminopeptidase</keyword>
<evidence type="ECO:0000313" key="9">
    <source>
        <dbReference type="EMBL" id="SFJ58094.1"/>
    </source>
</evidence>
<feature type="binding site" evidence="6">
    <location>
        <position position="188"/>
    </location>
    <ligand>
        <name>a divalent metal cation</name>
        <dbReference type="ChEBI" id="CHEBI:60240"/>
        <label>2</label>
        <note>catalytic</note>
    </ligand>
</feature>
<dbReference type="GO" id="GO:0070006">
    <property type="term" value="F:metalloaminopeptidase activity"/>
    <property type="evidence" value="ECO:0007669"/>
    <property type="project" value="UniProtKB-UniRule"/>
</dbReference>
<evidence type="ECO:0000256" key="1">
    <source>
        <dbReference type="ARBA" id="ARBA00002521"/>
    </source>
</evidence>
<dbReference type="GO" id="GO:0006508">
    <property type="term" value="P:proteolysis"/>
    <property type="evidence" value="ECO:0007669"/>
    <property type="project" value="UniProtKB-KW"/>
</dbReference>
<dbReference type="Proteomes" id="UP000199559">
    <property type="component" value="Unassembled WGS sequence"/>
</dbReference>
<feature type="binding site" evidence="6">
    <location>
        <position position="114"/>
    </location>
    <ligand>
        <name>a divalent metal cation</name>
        <dbReference type="ChEBI" id="CHEBI:60240"/>
        <label>1</label>
    </ligand>
</feature>
<evidence type="ECO:0000256" key="3">
    <source>
        <dbReference type="ARBA" id="ARBA00022670"/>
    </source>
</evidence>
<evidence type="ECO:0000256" key="7">
    <source>
        <dbReference type="RuleBase" id="RU003653"/>
    </source>
</evidence>
<dbReference type="SUPFAM" id="SSF55920">
    <property type="entry name" value="Creatinase/aminopeptidase"/>
    <property type="match status" value="1"/>
</dbReference>
<dbReference type="InterPro" id="IPR001714">
    <property type="entry name" value="Pept_M24_MAP"/>
</dbReference>
<dbReference type="HAMAP" id="MF_01974">
    <property type="entry name" value="MetAP_1"/>
    <property type="match status" value="1"/>
</dbReference>
<evidence type="ECO:0000313" key="10">
    <source>
        <dbReference type="Proteomes" id="UP000199559"/>
    </source>
</evidence>
<feature type="binding site" evidence="6">
    <location>
        <position position="195"/>
    </location>
    <ligand>
        <name>substrate</name>
    </ligand>
</feature>
<dbReference type="STRING" id="1144750.SAMN05443431_11082"/>